<reference evidence="2 3" key="1">
    <citation type="journal article" date="2018" name="PLoS ONE">
        <title>The draft genome of Kipferlia bialata reveals reductive genome evolution in fornicate parasites.</title>
        <authorList>
            <person name="Tanifuji G."/>
            <person name="Takabayashi S."/>
            <person name="Kume K."/>
            <person name="Takagi M."/>
            <person name="Nakayama T."/>
            <person name="Kamikawa R."/>
            <person name="Inagaki Y."/>
            <person name="Hashimoto T."/>
        </authorList>
    </citation>
    <scope>NUCLEOTIDE SEQUENCE [LARGE SCALE GENOMIC DNA]</scope>
    <source>
        <strain evidence="2">NY0173</strain>
    </source>
</reference>
<dbReference type="AlphaFoldDB" id="A0A9K3D4B3"/>
<evidence type="ECO:0008006" key="4">
    <source>
        <dbReference type="Google" id="ProtNLM"/>
    </source>
</evidence>
<dbReference type="PANTHER" id="PTHR11601:SF34">
    <property type="entry name" value="CYSTEINE DESULFURASE"/>
    <property type="match status" value="1"/>
</dbReference>
<dbReference type="GO" id="GO:0031071">
    <property type="term" value="F:cysteine desulfurase activity"/>
    <property type="evidence" value="ECO:0007669"/>
    <property type="project" value="TreeGrafter"/>
</dbReference>
<dbReference type="Gene3D" id="3.90.1150.10">
    <property type="entry name" value="Aspartate Aminotransferase, domain 1"/>
    <property type="match status" value="2"/>
</dbReference>
<dbReference type="InterPro" id="IPR015424">
    <property type="entry name" value="PyrdxlP-dep_Trfase"/>
</dbReference>
<dbReference type="Proteomes" id="UP000265618">
    <property type="component" value="Unassembled WGS sequence"/>
</dbReference>
<proteinExistence type="predicted"/>
<gene>
    <name evidence="2" type="ORF">KIPB_010857</name>
</gene>
<dbReference type="GO" id="GO:0005739">
    <property type="term" value="C:mitochondrion"/>
    <property type="evidence" value="ECO:0007669"/>
    <property type="project" value="TreeGrafter"/>
</dbReference>
<name>A0A9K3D4B3_9EUKA</name>
<dbReference type="EMBL" id="BDIP01004195">
    <property type="protein sequence ID" value="GIQ88576.1"/>
    <property type="molecule type" value="Genomic_DNA"/>
</dbReference>
<dbReference type="OrthoDB" id="10250117at2759"/>
<dbReference type="SUPFAM" id="SSF53383">
    <property type="entry name" value="PLP-dependent transferases"/>
    <property type="match status" value="1"/>
</dbReference>
<feature type="non-terminal residue" evidence="2">
    <location>
        <position position="1"/>
    </location>
</feature>
<keyword evidence="3" id="KW-1185">Reference proteome</keyword>
<evidence type="ECO:0000256" key="1">
    <source>
        <dbReference type="ARBA" id="ARBA00001933"/>
    </source>
</evidence>
<comment type="caution">
    <text evidence="2">The sequence shown here is derived from an EMBL/GenBank/DDBJ whole genome shotgun (WGS) entry which is preliminary data.</text>
</comment>
<dbReference type="InterPro" id="IPR015422">
    <property type="entry name" value="PyrdxlP-dep_Trfase_small"/>
</dbReference>
<dbReference type="GO" id="GO:0016226">
    <property type="term" value="P:iron-sulfur cluster assembly"/>
    <property type="evidence" value="ECO:0007669"/>
    <property type="project" value="TreeGrafter"/>
</dbReference>
<comment type="cofactor">
    <cofactor evidence="1">
        <name>pyridoxal 5'-phosphate</name>
        <dbReference type="ChEBI" id="CHEBI:597326"/>
    </cofactor>
</comment>
<evidence type="ECO:0000313" key="3">
    <source>
        <dbReference type="Proteomes" id="UP000265618"/>
    </source>
</evidence>
<dbReference type="PANTHER" id="PTHR11601">
    <property type="entry name" value="CYSTEINE DESULFURYLASE FAMILY MEMBER"/>
    <property type="match status" value="1"/>
</dbReference>
<sequence length="127" mass="13988">LNGHPSDRIRSNVNISFEGVEGESLMMGLNDTAVSSGISLSLSIYICVCVCVCSACTSESLEPSHVLHAMGLPPELSHTSIRFGVGRFTTEKDVREVVNRVRNEVQRLRSMSPLWEMLEMLFTKTTG</sequence>
<organism evidence="2 3">
    <name type="scientific">Kipferlia bialata</name>
    <dbReference type="NCBI Taxonomy" id="797122"/>
    <lineage>
        <taxon>Eukaryota</taxon>
        <taxon>Metamonada</taxon>
        <taxon>Carpediemonas-like organisms</taxon>
        <taxon>Kipferlia</taxon>
    </lineage>
</organism>
<dbReference type="GO" id="GO:0005829">
    <property type="term" value="C:cytosol"/>
    <property type="evidence" value="ECO:0007669"/>
    <property type="project" value="TreeGrafter"/>
</dbReference>
<protein>
    <recommendedName>
        <fullName evidence="4">Cysteine desulfurase</fullName>
    </recommendedName>
</protein>
<accession>A0A9K3D4B3</accession>
<evidence type="ECO:0000313" key="2">
    <source>
        <dbReference type="EMBL" id="GIQ88576.1"/>
    </source>
</evidence>